<gene>
    <name evidence="2" type="ORF">CINC_LOCUS6193</name>
</gene>
<dbReference type="Proteomes" id="UP001154114">
    <property type="component" value="Chromosome 20"/>
</dbReference>
<reference evidence="2" key="1">
    <citation type="submission" date="2021-12" db="EMBL/GenBank/DDBJ databases">
        <authorList>
            <person name="King R."/>
        </authorList>
    </citation>
    <scope>NUCLEOTIDE SEQUENCE</scope>
</reference>
<keyword evidence="1" id="KW-0812">Transmembrane</keyword>
<evidence type="ECO:0000313" key="2">
    <source>
        <dbReference type="EMBL" id="CAH0594214.1"/>
    </source>
</evidence>
<name>A0A9P0BRX7_CHRIL</name>
<dbReference type="AlphaFoldDB" id="A0A9P0BRX7"/>
<feature type="transmembrane region" description="Helical" evidence="1">
    <location>
        <begin position="100"/>
        <end position="116"/>
    </location>
</feature>
<keyword evidence="1" id="KW-0472">Membrane</keyword>
<keyword evidence="1" id="KW-1133">Transmembrane helix</keyword>
<protein>
    <submittedName>
        <fullName evidence="2">Uncharacterized protein</fullName>
    </submittedName>
</protein>
<accession>A0A9P0BRX7</accession>
<proteinExistence type="predicted"/>
<sequence length="117" mass="13428">MACREQLGRVCGAHVAAEEPRADIPIIRRAAAARRWLRSGKRASSRALPTKTTNFPFHCIEWSQLAHHNKRITRRLARAHCKQCVSGIPSLFMRDHIPEGFLLFAFQLLFIFFLFSP</sequence>
<evidence type="ECO:0000313" key="3">
    <source>
        <dbReference type="Proteomes" id="UP001154114"/>
    </source>
</evidence>
<dbReference type="EMBL" id="LR824023">
    <property type="protein sequence ID" value="CAH0594214.1"/>
    <property type="molecule type" value="Genomic_DNA"/>
</dbReference>
<keyword evidence="3" id="KW-1185">Reference proteome</keyword>
<organism evidence="2 3">
    <name type="scientific">Chrysodeixis includens</name>
    <name type="common">Soybean looper</name>
    <name type="synonym">Pseudoplusia includens</name>
    <dbReference type="NCBI Taxonomy" id="689277"/>
    <lineage>
        <taxon>Eukaryota</taxon>
        <taxon>Metazoa</taxon>
        <taxon>Ecdysozoa</taxon>
        <taxon>Arthropoda</taxon>
        <taxon>Hexapoda</taxon>
        <taxon>Insecta</taxon>
        <taxon>Pterygota</taxon>
        <taxon>Neoptera</taxon>
        <taxon>Endopterygota</taxon>
        <taxon>Lepidoptera</taxon>
        <taxon>Glossata</taxon>
        <taxon>Ditrysia</taxon>
        <taxon>Noctuoidea</taxon>
        <taxon>Noctuidae</taxon>
        <taxon>Plusiinae</taxon>
        <taxon>Chrysodeixis</taxon>
    </lineage>
</organism>
<evidence type="ECO:0000256" key="1">
    <source>
        <dbReference type="SAM" id="Phobius"/>
    </source>
</evidence>